<evidence type="ECO:0000313" key="2">
    <source>
        <dbReference type="Proteomes" id="UP000789366"/>
    </source>
</evidence>
<dbReference type="EMBL" id="CAJVPW010000872">
    <property type="protein sequence ID" value="CAG8468442.1"/>
    <property type="molecule type" value="Genomic_DNA"/>
</dbReference>
<reference evidence="1" key="1">
    <citation type="submission" date="2021-06" db="EMBL/GenBank/DDBJ databases">
        <authorList>
            <person name="Kallberg Y."/>
            <person name="Tangrot J."/>
            <person name="Rosling A."/>
        </authorList>
    </citation>
    <scope>NUCLEOTIDE SEQUENCE</scope>
    <source>
        <strain evidence="1">28 12/20/2015</strain>
    </source>
</reference>
<name>A0ACA9KDZ8_9GLOM</name>
<accession>A0ACA9KDZ8</accession>
<sequence>MPPVEIKSDHRATYNKNARKRWSERTAEQKIARNKKIRERRESQTLEEQFNKRLERRRKDKSSHRNLLCFEQRHVIGDMIHACHYCGARSINENRITTEIRDGYTNEARSKTITQRQYFAYLLQWRPLISHALHYTGRLFQQFIVDAYVTIEQSRLNWVSQNQIQIRAELYQDDILHCSRHTTNNSSYNSIKDVENYALLHLQSILRVQGRSLDEFPPMPLPYNVPEEPNRLIREELDYNIYFLTRFCEINENNLNRDHTILYHETDDITHPITRLG</sequence>
<dbReference type="Proteomes" id="UP000789366">
    <property type="component" value="Unassembled WGS sequence"/>
</dbReference>
<keyword evidence="2" id="KW-1185">Reference proteome</keyword>
<gene>
    <name evidence="1" type="ORF">SPELUC_LOCUS1581</name>
</gene>
<comment type="caution">
    <text evidence="1">The sequence shown here is derived from an EMBL/GenBank/DDBJ whole genome shotgun (WGS) entry which is preliminary data.</text>
</comment>
<organism evidence="1 2">
    <name type="scientific">Cetraspora pellucida</name>
    <dbReference type="NCBI Taxonomy" id="1433469"/>
    <lineage>
        <taxon>Eukaryota</taxon>
        <taxon>Fungi</taxon>
        <taxon>Fungi incertae sedis</taxon>
        <taxon>Mucoromycota</taxon>
        <taxon>Glomeromycotina</taxon>
        <taxon>Glomeromycetes</taxon>
        <taxon>Diversisporales</taxon>
        <taxon>Gigasporaceae</taxon>
        <taxon>Cetraspora</taxon>
    </lineage>
</organism>
<evidence type="ECO:0000313" key="1">
    <source>
        <dbReference type="EMBL" id="CAG8468442.1"/>
    </source>
</evidence>
<protein>
    <submittedName>
        <fullName evidence="1">8664_t:CDS:1</fullName>
    </submittedName>
</protein>
<proteinExistence type="predicted"/>